<dbReference type="GO" id="GO:0004368">
    <property type="term" value="F:glycerol-3-phosphate dehydrogenase (quinone) activity"/>
    <property type="evidence" value="ECO:0007669"/>
    <property type="project" value="UniProtKB-EC"/>
</dbReference>
<dbReference type="EC" id="1.1.5.3" evidence="8"/>
<dbReference type="PRINTS" id="PR01001">
    <property type="entry name" value="FADG3PDH"/>
</dbReference>
<evidence type="ECO:0000313" key="8">
    <source>
        <dbReference type="EMBL" id="MXP29320.1"/>
    </source>
</evidence>
<sequence>MPSRGDCLATDDLLDLLVIGGGVNGTAIARDAAGRGLSVMLCEKDDLAGHTSSASTKLIHGGLRYLEQFEFRLVSEALHEREVLLKAAPHIIWPLRFVLPYDRGMRPRWMLRLGLFLYDHIGGHRSLPGSDAVKLTEPPHRTVLQDRFTRGFAYSDCWVEDARLVVLNALDAQERGAEIATRCECVALERLPDRWRAQLRDGDGHERTVEARVLVNASGPWVDGVAQMALGRGTKAHLRLVKGSHIVVPRKYPGDHAYILQQPDKRIVFAIPYERDYTLIGTTDLLYEDNLDTVEISEAEMDYLIAAAGRAFRSGIARDEIIWSYAGVRPLYEDKAARDSTVTRDYVFELDERKGAPVLSIYGGKLTTHRRLAEHALKKLKRHLPGKPWTAQSRLPGGEMDDFAQFLWQASERFDWVPPEMLQRLARAYGTRIDEVIGKARSLADLGAHFGGDLYEAELAYLRDVEFARSAEDVLWRRSKLGLHLPAESTTRISAWFAKQPERSDFA</sequence>
<dbReference type="Gene3D" id="1.10.8.870">
    <property type="entry name" value="Alpha-glycerophosphate oxidase, cap domain"/>
    <property type="match status" value="1"/>
</dbReference>
<evidence type="ECO:0000313" key="9">
    <source>
        <dbReference type="Proteomes" id="UP000439780"/>
    </source>
</evidence>
<dbReference type="Pfam" id="PF01266">
    <property type="entry name" value="DAO"/>
    <property type="match status" value="1"/>
</dbReference>
<evidence type="ECO:0000256" key="3">
    <source>
        <dbReference type="ARBA" id="ARBA00022630"/>
    </source>
</evidence>
<feature type="domain" description="Alpha-glycerophosphate oxidase C-terminal" evidence="7">
    <location>
        <begin position="390"/>
        <end position="484"/>
    </location>
</feature>
<dbReference type="GO" id="GO:0046168">
    <property type="term" value="P:glycerol-3-phosphate catabolic process"/>
    <property type="evidence" value="ECO:0007669"/>
    <property type="project" value="TreeGrafter"/>
</dbReference>
<organism evidence="8 9">
    <name type="scientific">Qipengyuania algicida</name>
    <dbReference type="NCBI Taxonomy" id="1836209"/>
    <lineage>
        <taxon>Bacteria</taxon>
        <taxon>Pseudomonadati</taxon>
        <taxon>Pseudomonadota</taxon>
        <taxon>Alphaproteobacteria</taxon>
        <taxon>Sphingomonadales</taxon>
        <taxon>Erythrobacteraceae</taxon>
        <taxon>Qipengyuania</taxon>
    </lineage>
</organism>
<dbReference type="EMBL" id="WTYA01000008">
    <property type="protein sequence ID" value="MXP29320.1"/>
    <property type="molecule type" value="Genomic_DNA"/>
</dbReference>
<evidence type="ECO:0000259" key="6">
    <source>
        <dbReference type="Pfam" id="PF01266"/>
    </source>
</evidence>
<comment type="cofactor">
    <cofactor evidence="1">
        <name>FAD</name>
        <dbReference type="ChEBI" id="CHEBI:57692"/>
    </cofactor>
</comment>
<accession>A0A845AGF8</accession>
<dbReference type="RefSeq" id="WP_160753628.1">
    <property type="nucleotide sequence ID" value="NZ_WTYA01000008.1"/>
</dbReference>
<proteinExistence type="inferred from homology"/>
<keyword evidence="9" id="KW-1185">Reference proteome</keyword>
<feature type="domain" description="FAD dependent oxidoreductase" evidence="6">
    <location>
        <begin position="15"/>
        <end position="368"/>
    </location>
</feature>
<dbReference type="PANTHER" id="PTHR11985">
    <property type="entry name" value="GLYCEROL-3-PHOSPHATE DEHYDROGENASE"/>
    <property type="match status" value="1"/>
</dbReference>
<dbReference type="Gene3D" id="6.10.250.1890">
    <property type="match status" value="1"/>
</dbReference>
<dbReference type="Proteomes" id="UP000439780">
    <property type="component" value="Unassembled WGS sequence"/>
</dbReference>
<name>A0A845AGF8_9SPHN</name>
<keyword evidence="4" id="KW-0274">FAD</keyword>
<evidence type="ECO:0000256" key="4">
    <source>
        <dbReference type="ARBA" id="ARBA00022827"/>
    </source>
</evidence>
<dbReference type="InterPro" id="IPR038299">
    <property type="entry name" value="DAO_C_sf"/>
</dbReference>
<reference evidence="8 9" key="1">
    <citation type="submission" date="2019-12" db="EMBL/GenBank/DDBJ databases">
        <title>Genomic-based taxomic classification of the family Erythrobacteraceae.</title>
        <authorList>
            <person name="Xu L."/>
        </authorList>
    </citation>
    <scope>NUCLEOTIDE SEQUENCE [LARGE SCALE GENOMIC DNA]</scope>
    <source>
        <strain evidence="8 9">KEMB 9005-328</strain>
    </source>
</reference>
<dbReference type="NCBIfam" id="NF008899">
    <property type="entry name" value="PRK12266.1"/>
    <property type="match status" value="1"/>
</dbReference>
<dbReference type="InterPro" id="IPR000447">
    <property type="entry name" value="G3P_DH_FAD-dep"/>
</dbReference>
<evidence type="ECO:0000256" key="1">
    <source>
        <dbReference type="ARBA" id="ARBA00001974"/>
    </source>
</evidence>
<dbReference type="InterPro" id="IPR036188">
    <property type="entry name" value="FAD/NAD-bd_sf"/>
</dbReference>
<dbReference type="OrthoDB" id="9766796at2"/>
<gene>
    <name evidence="8" type="ORF">GRI58_10855</name>
</gene>
<dbReference type="Gene3D" id="3.50.50.60">
    <property type="entry name" value="FAD/NAD(P)-binding domain"/>
    <property type="match status" value="1"/>
</dbReference>
<keyword evidence="3" id="KW-0285">Flavoprotein</keyword>
<dbReference type="SUPFAM" id="SSF51905">
    <property type="entry name" value="FAD/NAD(P)-binding domain"/>
    <property type="match status" value="1"/>
</dbReference>
<dbReference type="InterPro" id="IPR006076">
    <property type="entry name" value="FAD-dep_OxRdtase"/>
</dbReference>
<keyword evidence="5 8" id="KW-0560">Oxidoreductase</keyword>
<comment type="similarity">
    <text evidence="2">Belongs to the FAD-dependent glycerol-3-phosphate dehydrogenase family.</text>
</comment>
<dbReference type="Pfam" id="PF16901">
    <property type="entry name" value="DAO_C"/>
    <property type="match status" value="1"/>
</dbReference>
<evidence type="ECO:0000259" key="7">
    <source>
        <dbReference type="Pfam" id="PF16901"/>
    </source>
</evidence>
<comment type="caution">
    <text evidence="8">The sequence shown here is derived from an EMBL/GenBank/DDBJ whole genome shotgun (WGS) entry which is preliminary data.</text>
</comment>
<dbReference type="AlphaFoldDB" id="A0A845AGF8"/>
<protein>
    <submittedName>
        <fullName evidence="8">Glycerol-3-phosphate dehydrogenase</fullName>
        <ecNumber evidence="8">1.1.5.3</ecNumber>
    </submittedName>
</protein>
<dbReference type="InterPro" id="IPR031656">
    <property type="entry name" value="DAO_C"/>
</dbReference>
<dbReference type="Gene3D" id="3.30.9.10">
    <property type="entry name" value="D-Amino Acid Oxidase, subunit A, domain 2"/>
    <property type="match status" value="1"/>
</dbReference>
<dbReference type="NCBIfam" id="NF009906">
    <property type="entry name" value="PRK13369.1"/>
    <property type="match status" value="1"/>
</dbReference>
<evidence type="ECO:0000256" key="5">
    <source>
        <dbReference type="ARBA" id="ARBA00023002"/>
    </source>
</evidence>
<dbReference type="PANTHER" id="PTHR11985:SF15">
    <property type="entry name" value="GLYCEROL-3-PHOSPHATE DEHYDROGENASE, MITOCHONDRIAL"/>
    <property type="match status" value="1"/>
</dbReference>
<evidence type="ECO:0000256" key="2">
    <source>
        <dbReference type="ARBA" id="ARBA00007330"/>
    </source>
</evidence>